<keyword evidence="3" id="KW-1185">Reference proteome</keyword>
<evidence type="ECO:0000313" key="2">
    <source>
        <dbReference type="EMBL" id="KEP70531.1"/>
    </source>
</evidence>
<dbReference type="Proteomes" id="UP000027725">
    <property type="component" value="Unassembled WGS sequence"/>
</dbReference>
<dbReference type="Pfam" id="PF12728">
    <property type="entry name" value="HTH_17"/>
    <property type="match status" value="1"/>
</dbReference>
<sequence length="81" mass="9513">MSIRQQAPAFPDEAHDYWDGFIAEIEAADYLCQSVRTLQKWRVNGFGPSFYKPGRSVRYRRRDLRDWAEARRRSSTSQDAA</sequence>
<dbReference type="InterPro" id="IPR036388">
    <property type="entry name" value="WH-like_DNA-bd_sf"/>
</dbReference>
<reference evidence="2 3" key="1">
    <citation type="submission" date="2014-03" db="EMBL/GenBank/DDBJ databases">
        <title>The draft genome sequence of Thioclava dalianensis DLFJ1-1.</title>
        <authorList>
            <person name="Lai Q."/>
            <person name="Shao Z."/>
        </authorList>
    </citation>
    <scope>NUCLEOTIDE SEQUENCE [LARGE SCALE GENOMIC DNA]</scope>
    <source>
        <strain evidence="2 3">DLFJ1-1</strain>
    </source>
</reference>
<gene>
    <name evidence="2" type="ORF">DL1_15590</name>
</gene>
<protein>
    <recommendedName>
        <fullName evidence="1">Helix-turn-helix domain-containing protein</fullName>
    </recommendedName>
</protein>
<dbReference type="EMBL" id="JHEH01000005">
    <property type="protein sequence ID" value="KEP70531.1"/>
    <property type="molecule type" value="Genomic_DNA"/>
</dbReference>
<dbReference type="Gene3D" id="1.10.10.10">
    <property type="entry name" value="Winged helix-like DNA-binding domain superfamily/Winged helix DNA-binding domain"/>
    <property type="match status" value="1"/>
</dbReference>
<dbReference type="SUPFAM" id="SSF46955">
    <property type="entry name" value="Putative DNA-binding domain"/>
    <property type="match status" value="1"/>
</dbReference>
<evidence type="ECO:0000313" key="3">
    <source>
        <dbReference type="Proteomes" id="UP000027725"/>
    </source>
</evidence>
<name>A0A074TFL5_9RHOB</name>
<dbReference type="STRING" id="1185766.SAMN05216224_102314"/>
<accession>A0A074TFL5</accession>
<dbReference type="OrthoDB" id="9806994at2"/>
<dbReference type="eggNOG" id="COG3311">
    <property type="taxonomic scope" value="Bacteria"/>
</dbReference>
<evidence type="ECO:0000259" key="1">
    <source>
        <dbReference type="Pfam" id="PF12728"/>
    </source>
</evidence>
<organism evidence="2 3">
    <name type="scientific">Thioclava dalianensis</name>
    <dbReference type="NCBI Taxonomy" id="1185766"/>
    <lineage>
        <taxon>Bacteria</taxon>
        <taxon>Pseudomonadati</taxon>
        <taxon>Pseudomonadota</taxon>
        <taxon>Alphaproteobacteria</taxon>
        <taxon>Rhodobacterales</taxon>
        <taxon>Paracoccaceae</taxon>
        <taxon>Thioclava</taxon>
    </lineage>
</organism>
<dbReference type="RefSeq" id="WP_081856261.1">
    <property type="nucleotide sequence ID" value="NZ_FOVB01000002.1"/>
</dbReference>
<dbReference type="InterPro" id="IPR041657">
    <property type="entry name" value="HTH_17"/>
</dbReference>
<proteinExistence type="predicted"/>
<feature type="domain" description="Helix-turn-helix" evidence="1">
    <location>
        <begin position="26"/>
        <end position="72"/>
    </location>
</feature>
<comment type="caution">
    <text evidence="2">The sequence shown here is derived from an EMBL/GenBank/DDBJ whole genome shotgun (WGS) entry which is preliminary data.</text>
</comment>
<dbReference type="InterPro" id="IPR009061">
    <property type="entry name" value="DNA-bd_dom_put_sf"/>
</dbReference>
<dbReference type="AlphaFoldDB" id="A0A074TFL5"/>